<gene>
    <name evidence="1" type="ORF">SAMN02745129_1036</name>
</gene>
<dbReference type="STRING" id="299255.SAMN02745129_1036"/>
<evidence type="ECO:0000313" key="2">
    <source>
        <dbReference type="Proteomes" id="UP000184268"/>
    </source>
</evidence>
<dbReference type="RefSeq" id="WP_067654696.1">
    <property type="nucleotide sequence ID" value="NZ_FQXG01000001.1"/>
</dbReference>
<dbReference type="AlphaFoldDB" id="A0A1M5NFS7"/>
<proteinExistence type="predicted"/>
<evidence type="ECO:0000313" key="1">
    <source>
        <dbReference type="EMBL" id="SHG88370.1"/>
    </source>
</evidence>
<dbReference type="EMBL" id="FQXG01000001">
    <property type="protein sequence ID" value="SHG88370.1"/>
    <property type="molecule type" value="Genomic_DNA"/>
</dbReference>
<accession>A0A1M5NFS7</accession>
<name>A0A1M5NFS7_9GAMM</name>
<dbReference type="Proteomes" id="UP000184268">
    <property type="component" value="Unassembled WGS sequence"/>
</dbReference>
<organism evidence="1 2">
    <name type="scientific">Ferrimonas marina</name>
    <dbReference type="NCBI Taxonomy" id="299255"/>
    <lineage>
        <taxon>Bacteria</taxon>
        <taxon>Pseudomonadati</taxon>
        <taxon>Pseudomonadota</taxon>
        <taxon>Gammaproteobacteria</taxon>
        <taxon>Alteromonadales</taxon>
        <taxon>Ferrimonadaceae</taxon>
        <taxon>Ferrimonas</taxon>
    </lineage>
</organism>
<reference evidence="2" key="1">
    <citation type="submission" date="2016-11" db="EMBL/GenBank/DDBJ databases">
        <authorList>
            <person name="Varghese N."/>
            <person name="Submissions S."/>
        </authorList>
    </citation>
    <scope>NUCLEOTIDE SEQUENCE [LARGE SCALE GENOMIC DNA]</scope>
    <source>
        <strain evidence="2">DSM 16917</strain>
    </source>
</reference>
<protein>
    <submittedName>
        <fullName evidence="1">Uncharacterized protein</fullName>
    </submittedName>
</protein>
<sequence>MPIFTCDQTGIQIPFLPSRKRSLQFRQLQTLASQLATHPQLGPSRSALLSPGVKSIRVQCRHCQQEGQVAFRQLKSGKGSVGCDCQQEECVA</sequence>
<keyword evidence="2" id="KW-1185">Reference proteome</keyword>